<dbReference type="RefSeq" id="WP_186886460.1">
    <property type="nucleotide sequence ID" value="NZ_JACONZ010000001.1"/>
</dbReference>
<sequence length="287" mass="32049">MGLLIVSGLSGAGKSLAVHALEDIGYFCIDNLPPALLCRFVEFSMQSGNEIEKLAVVMDVRGGEEYGGLAEAMSQLHKSGVPFQCLFLDAQNEVLERRYKETRRTHPLSIKNRVSIEEAIRRERQMLRPIAESADFVIDTSVLSTAQLRDRVVSLFTEDIRQGMAVTVISFGFKFGIPKDSDLVFDVRCLPNPFYIPELKHKTGLDQEVRDYVLGFEESQGLLARLRDLLEYSLPLYVKEGKSQLSIAVGCTGGKHRSVTFARELYASVSAAGYRASILHRDVERNV</sequence>
<evidence type="ECO:0000256" key="4">
    <source>
        <dbReference type="HAMAP-Rule" id="MF_00636"/>
    </source>
</evidence>
<reference evidence="7" key="1">
    <citation type="submission" date="2020-08" db="EMBL/GenBank/DDBJ databases">
        <title>Genome public.</title>
        <authorList>
            <person name="Liu C."/>
            <person name="Sun Q."/>
        </authorList>
    </citation>
    <scope>NUCLEOTIDE SEQUENCE</scope>
    <source>
        <strain evidence="7">BX8</strain>
    </source>
</reference>
<dbReference type="Gene3D" id="3.40.50.300">
    <property type="entry name" value="P-loop containing nucleotide triphosphate hydrolases"/>
    <property type="match status" value="1"/>
</dbReference>
<organism evidence="7 8">
    <name type="scientific">Anaerofilum hominis</name>
    <dbReference type="NCBI Taxonomy" id="2763016"/>
    <lineage>
        <taxon>Bacteria</taxon>
        <taxon>Bacillati</taxon>
        <taxon>Bacillota</taxon>
        <taxon>Clostridia</taxon>
        <taxon>Eubacteriales</taxon>
        <taxon>Oscillospiraceae</taxon>
        <taxon>Anaerofilum</taxon>
    </lineage>
</organism>
<evidence type="ECO:0000313" key="7">
    <source>
        <dbReference type="EMBL" id="MBC5580087.1"/>
    </source>
</evidence>
<evidence type="ECO:0000313" key="8">
    <source>
        <dbReference type="Proteomes" id="UP000659630"/>
    </source>
</evidence>
<evidence type="ECO:0000256" key="1">
    <source>
        <dbReference type="ARBA" id="ARBA00022741"/>
    </source>
</evidence>
<dbReference type="GO" id="GO:0005524">
    <property type="term" value="F:ATP binding"/>
    <property type="evidence" value="ECO:0007669"/>
    <property type="project" value="UniProtKB-UniRule"/>
</dbReference>
<gene>
    <name evidence="7" type="primary">rapZ</name>
    <name evidence="7" type="ORF">H8S23_01040</name>
</gene>
<feature type="domain" description="RapZ-like N-terminal" evidence="5">
    <location>
        <begin position="1"/>
        <end position="157"/>
    </location>
</feature>
<feature type="domain" description="RapZ C-terminal" evidence="6">
    <location>
        <begin position="164"/>
        <end position="284"/>
    </location>
</feature>
<dbReference type="HAMAP" id="MF_00636">
    <property type="entry name" value="RapZ_like"/>
    <property type="match status" value="1"/>
</dbReference>
<comment type="caution">
    <text evidence="7">The sequence shown here is derived from an EMBL/GenBank/DDBJ whole genome shotgun (WGS) entry which is preliminary data.</text>
</comment>
<dbReference type="Proteomes" id="UP000659630">
    <property type="component" value="Unassembled WGS sequence"/>
</dbReference>
<dbReference type="GO" id="GO:0005525">
    <property type="term" value="F:GTP binding"/>
    <property type="evidence" value="ECO:0007669"/>
    <property type="project" value="UniProtKB-UniRule"/>
</dbReference>
<keyword evidence="3 4" id="KW-0342">GTP-binding</keyword>
<name>A0A923L0B8_9FIRM</name>
<dbReference type="Pfam" id="PF03668">
    <property type="entry name" value="RapZ-like_N"/>
    <property type="match status" value="1"/>
</dbReference>
<dbReference type="NCBIfam" id="NF003828">
    <property type="entry name" value="PRK05416.1"/>
    <property type="match status" value="1"/>
</dbReference>
<dbReference type="AlphaFoldDB" id="A0A923L0B8"/>
<protein>
    <submittedName>
        <fullName evidence="7">RNase adapter RapZ</fullName>
    </submittedName>
</protein>
<dbReference type="PANTHER" id="PTHR30448">
    <property type="entry name" value="RNASE ADAPTER PROTEIN RAPZ"/>
    <property type="match status" value="1"/>
</dbReference>
<keyword evidence="2 4" id="KW-0067">ATP-binding</keyword>
<evidence type="ECO:0000259" key="5">
    <source>
        <dbReference type="Pfam" id="PF03668"/>
    </source>
</evidence>
<feature type="binding site" evidence="4">
    <location>
        <begin position="8"/>
        <end position="15"/>
    </location>
    <ligand>
        <name>ATP</name>
        <dbReference type="ChEBI" id="CHEBI:30616"/>
    </ligand>
</feature>
<keyword evidence="8" id="KW-1185">Reference proteome</keyword>
<dbReference type="EMBL" id="JACONZ010000001">
    <property type="protein sequence ID" value="MBC5580087.1"/>
    <property type="molecule type" value="Genomic_DNA"/>
</dbReference>
<evidence type="ECO:0000259" key="6">
    <source>
        <dbReference type="Pfam" id="PF22740"/>
    </source>
</evidence>
<dbReference type="InterPro" id="IPR027417">
    <property type="entry name" value="P-loop_NTPase"/>
</dbReference>
<dbReference type="InterPro" id="IPR053931">
    <property type="entry name" value="RapZ_C"/>
</dbReference>
<keyword evidence="1 4" id="KW-0547">Nucleotide-binding</keyword>
<dbReference type="InterPro" id="IPR005337">
    <property type="entry name" value="RapZ-like"/>
</dbReference>
<evidence type="ECO:0000256" key="3">
    <source>
        <dbReference type="ARBA" id="ARBA00023134"/>
    </source>
</evidence>
<dbReference type="PANTHER" id="PTHR30448:SF0">
    <property type="entry name" value="RNASE ADAPTER PROTEIN RAPZ"/>
    <property type="match status" value="1"/>
</dbReference>
<dbReference type="Pfam" id="PF22740">
    <property type="entry name" value="PapZ_C"/>
    <property type="match status" value="1"/>
</dbReference>
<dbReference type="InterPro" id="IPR053930">
    <property type="entry name" value="RapZ-like_N"/>
</dbReference>
<feature type="binding site" evidence="4">
    <location>
        <begin position="59"/>
        <end position="62"/>
    </location>
    <ligand>
        <name>GTP</name>
        <dbReference type="ChEBI" id="CHEBI:37565"/>
    </ligand>
</feature>
<accession>A0A923L0B8</accession>
<proteinExistence type="inferred from homology"/>
<dbReference type="PIRSF" id="PIRSF005052">
    <property type="entry name" value="P-loopkin"/>
    <property type="match status" value="1"/>
</dbReference>
<dbReference type="SUPFAM" id="SSF52540">
    <property type="entry name" value="P-loop containing nucleoside triphosphate hydrolases"/>
    <property type="match status" value="1"/>
</dbReference>
<evidence type="ECO:0000256" key="2">
    <source>
        <dbReference type="ARBA" id="ARBA00022840"/>
    </source>
</evidence>